<reference evidence="1" key="1">
    <citation type="journal article" date="2022" name="Int. J. Mol. Sci.">
        <title>Draft Genome of Tanacetum Coccineum: Genomic Comparison of Closely Related Tanacetum-Family Plants.</title>
        <authorList>
            <person name="Yamashiro T."/>
            <person name="Shiraishi A."/>
            <person name="Nakayama K."/>
            <person name="Satake H."/>
        </authorList>
    </citation>
    <scope>NUCLEOTIDE SEQUENCE</scope>
</reference>
<evidence type="ECO:0000313" key="1">
    <source>
        <dbReference type="EMBL" id="GJS50663.1"/>
    </source>
</evidence>
<gene>
    <name evidence="1" type="ORF">Tco_0624025</name>
</gene>
<name>A0ABQ4WCW9_9ASTR</name>
<protein>
    <submittedName>
        <fullName evidence="1">Uncharacterized protein</fullName>
    </submittedName>
</protein>
<dbReference type="Proteomes" id="UP001151760">
    <property type="component" value="Unassembled WGS sequence"/>
</dbReference>
<dbReference type="EMBL" id="BQNB010008532">
    <property type="protein sequence ID" value="GJS50663.1"/>
    <property type="molecule type" value="Genomic_DNA"/>
</dbReference>
<keyword evidence="2" id="KW-1185">Reference proteome</keyword>
<comment type="caution">
    <text evidence="1">The sequence shown here is derived from an EMBL/GenBank/DDBJ whole genome shotgun (WGS) entry which is preliminary data.</text>
</comment>
<reference evidence="1" key="2">
    <citation type="submission" date="2022-01" db="EMBL/GenBank/DDBJ databases">
        <authorList>
            <person name="Yamashiro T."/>
            <person name="Shiraishi A."/>
            <person name="Satake H."/>
            <person name="Nakayama K."/>
        </authorList>
    </citation>
    <scope>NUCLEOTIDE SEQUENCE</scope>
</reference>
<evidence type="ECO:0000313" key="2">
    <source>
        <dbReference type="Proteomes" id="UP001151760"/>
    </source>
</evidence>
<sequence length="68" mass="7959">MAPRPMNQAAIERLISERVTAVVEAERERQVATMGLEAANQIGWTEMRRLMTKEFYPVEEVQRMEHEL</sequence>
<organism evidence="1 2">
    <name type="scientific">Tanacetum coccineum</name>
    <dbReference type="NCBI Taxonomy" id="301880"/>
    <lineage>
        <taxon>Eukaryota</taxon>
        <taxon>Viridiplantae</taxon>
        <taxon>Streptophyta</taxon>
        <taxon>Embryophyta</taxon>
        <taxon>Tracheophyta</taxon>
        <taxon>Spermatophyta</taxon>
        <taxon>Magnoliopsida</taxon>
        <taxon>eudicotyledons</taxon>
        <taxon>Gunneridae</taxon>
        <taxon>Pentapetalae</taxon>
        <taxon>asterids</taxon>
        <taxon>campanulids</taxon>
        <taxon>Asterales</taxon>
        <taxon>Asteraceae</taxon>
        <taxon>Asteroideae</taxon>
        <taxon>Anthemideae</taxon>
        <taxon>Anthemidinae</taxon>
        <taxon>Tanacetum</taxon>
    </lineage>
</organism>
<accession>A0ABQ4WCW9</accession>
<proteinExistence type="predicted"/>